<evidence type="ECO:0000313" key="2">
    <source>
        <dbReference type="EMBL" id="KAH0753734.1"/>
    </source>
</evidence>
<name>A0ABQ7UPJ6_SOLTU</name>
<reference evidence="2 3" key="1">
    <citation type="journal article" date="2021" name="bioRxiv">
        <title>Chromosome-scale and haplotype-resolved genome assembly of a tetraploid potato cultivar.</title>
        <authorList>
            <person name="Sun H."/>
            <person name="Jiao W.-B."/>
            <person name="Krause K."/>
            <person name="Campoy J.A."/>
            <person name="Goel M."/>
            <person name="Folz-Donahue K."/>
            <person name="Kukat C."/>
            <person name="Huettel B."/>
            <person name="Schneeberger K."/>
        </authorList>
    </citation>
    <scope>NUCLEOTIDE SEQUENCE [LARGE SCALE GENOMIC DNA]</scope>
    <source>
        <strain evidence="2">SolTubOtavaFocal</strain>
        <tissue evidence="2">Leaves</tissue>
    </source>
</reference>
<gene>
    <name evidence="2" type="ORF">KY290_024004</name>
</gene>
<dbReference type="Gene3D" id="3.30.390.10">
    <property type="entry name" value="Enolase-like, N-terminal domain"/>
    <property type="match status" value="1"/>
</dbReference>
<dbReference type="EMBL" id="JAIVGD010000018">
    <property type="protein sequence ID" value="KAH0753734.1"/>
    <property type="molecule type" value="Genomic_DNA"/>
</dbReference>
<proteinExistence type="predicted"/>
<sequence length="210" mass="22787">MDRIGLTQNYQSHCFIHSTTSLHTQLSKVSNFTPNFKNPKVVTACMAAATPSVAPTATSFGFKNLMETVTIDVHKAEGRPLNVPLIAPFTIASSRLDKVENVAIRVELSNGCVGWGEAPILPFVTAEDQATALAKAAEACEFLKQSREMTLNLALTKIGDVLPGHDFASVSYAIVILIVFDFDKRGRSNGKYPTPPILSLGVRVTKRAKR</sequence>
<dbReference type="InterPro" id="IPR029017">
    <property type="entry name" value="Enolase-like_N"/>
</dbReference>
<keyword evidence="1" id="KW-0479">Metal-binding</keyword>
<evidence type="ECO:0000313" key="3">
    <source>
        <dbReference type="Proteomes" id="UP000826656"/>
    </source>
</evidence>
<comment type="caution">
    <text evidence="2">The sequence shown here is derived from an EMBL/GenBank/DDBJ whole genome shotgun (WGS) entry which is preliminary data.</text>
</comment>
<dbReference type="PANTHER" id="PTHR48073">
    <property type="entry name" value="O-SUCCINYLBENZOATE SYNTHASE-RELATED"/>
    <property type="match status" value="1"/>
</dbReference>
<evidence type="ECO:0000256" key="1">
    <source>
        <dbReference type="ARBA" id="ARBA00022723"/>
    </source>
</evidence>
<dbReference type="Proteomes" id="UP000826656">
    <property type="component" value="Unassembled WGS sequence"/>
</dbReference>
<organism evidence="2 3">
    <name type="scientific">Solanum tuberosum</name>
    <name type="common">Potato</name>
    <dbReference type="NCBI Taxonomy" id="4113"/>
    <lineage>
        <taxon>Eukaryota</taxon>
        <taxon>Viridiplantae</taxon>
        <taxon>Streptophyta</taxon>
        <taxon>Embryophyta</taxon>
        <taxon>Tracheophyta</taxon>
        <taxon>Spermatophyta</taxon>
        <taxon>Magnoliopsida</taxon>
        <taxon>eudicotyledons</taxon>
        <taxon>Gunneridae</taxon>
        <taxon>Pentapetalae</taxon>
        <taxon>asterids</taxon>
        <taxon>lamiids</taxon>
        <taxon>Solanales</taxon>
        <taxon>Solanaceae</taxon>
        <taxon>Solanoideae</taxon>
        <taxon>Solaneae</taxon>
        <taxon>Solanum</taxon>
    </lineage>
</organism>
<keyword evidence="3" id="KW-1185">Reference proteome</keyword>
<protein>
    <submittedName>
        <fullName evidence="2">Uncharacterized protein</fullName>
    </submittedName>
</protein>
<dbReference type="SUPFAM" id="SSF54826">
    <property type="entry name" value="Enolase N-terminal domain-like"/>
    <property type="match status" value="1"/>
</dbReference>
<dbReference type="PANTHER" id="PTHR48073:SF2">
    <property type="entry name" value="O-SUCCINYLBENZOATE SYNTHASE"/>
    <property type="match status" value="1"/>
</dbReference>
<accession>A0ABQ7UPJ6</accession>